<evidence type="ECO:0000259" key="5">
    <source>
        <dbReference type="Pfam" id="PF08161"/>
    </source>
</evidence>
<comment type="subcellular location">
    <subcellularLocation>
        <location evidence="1">Nucleus</location>
    </subcellularLocation>
</comment>
<dbReference type="Pfam" id="PF25772">
    <property type="entry name" value="HEAT_RRP12_N"/>
    <property type="match status" value="1"/>
</dbReference>
<dbReference type="PANTHER" id="PTHR48287">
    <property type="entry name" value="ARM REPEAT SUPERFAMILY PROTEIN"/>
    <property type="match status" value="1"/>
</dbReference>
<feature type="region of interest" description="Disordered" evidence="4">
    <location>
        <begin position="1203"/>
        <end position="1239"/>
    </location>
</feature>
<dbReference type="InterPro" id="IPR016024">
    <property type="entry name" value="ARM-type_fold"/>
</dbReference>
<keyword evidence="3" id="KW-0539">Nucleus</keyword>
<feature type="compositionally biased region" description="Basic and acidic residues" evidence="4">
    <location>
        <begin position="1024"/>
        <end position="1035"/>
    </location>
</feature>
<feature type="domain" description="RRP12 HEAT" evidence="5">
    <location>
        <begin position="348"/>
        <end position="637"/>
    </location>
</feature>
<dbReference type="InterPro" id="IPR011989">
    <property type="entry name" value="ARM-like"/>
</dbReference>
<feature type="domain" description="RRP12 N-terminal HEAT" evidence="6">
    <location>
        <begin position="12"/>
        <end position="277"/>
    </location>
</feature>
<dbReference type="InterPro" id="IPR012978">
    <property type="entry name" value="HEAT_RRP12"/>
</dbReference>
<evidence type="ECO:0000256" key="4">
    <source>
        <dbReference type="SAM" id="MobiDB-lite"/>
    </source>
</evidence>
<dbReference type="InterPro" id="IPR057860">
    <property type="entry name" value="HEAT_RRP12_N"/>
</dbReference>
<feature type="compositionally biased region" description="Basic and acidic residues" evidence="4">
    <location>
        <begin position="1120"/>
        <end position="1133"/>
    </location>
</feature>
<dbReference type="PANTHER" id="PTHR48287:SF1">
    <property type="entry name" value="ARM REPEAT SUPERFAMILY PROTEIN"/>
    <property type="match status" value="1"/>
</dbReference>
<dbReference type="SUPFAM" id="SSF48371">
    <property type="entry name" value="ARM repeat"/>
    <property type="match status" value="1"/>
</dbReference>
<organism evidence="7 8">
    <name type="scientific">Patellaria atrata CBS 101060</name>
    <dbReference type="NCBI Taxonomy" id="1346257"/>
    <lineage>
        <taxon>Eukaryota</taxon>
        <taxon>Fungi</taxon>
        <taxon>Dikarya</taxon>
        <taxon>Ascomycota</taxon>
        <taxon>Pezizomycotina</taxon>
        <taxon>Dothideomycetes</taxon>
        <taxon>Dothideomycetes incertae sedis</taxon>
        <taxon>Patellariales</taxon>
        <taxon>Patellariaceae</taxon>
        <taxon>Patellaria</taxon>
    </lineage>
</organism>
<comment type="caution">
    <text evidence="7">The sequence shown here is derived from an EMBL/GenBank/DDBJ whole genome shotgun (WGS) entry which is preliminary data.</text>
</comment>
<comment type="similarity">
    <text evidence="2">Belongs to the RRP12 family.</text>
</comment>
<dbReference type="Gene3D" id="1.25.10.10">
    <property type="entry name" value="Leucine-rich Repeat Variant"/>
    <property type="match status" value="2"/>
</dbReference>
<reference evidence="7" key="1">
    <citation type="journal article" date="2020" name="Stud. Mycol.">
        <title>101 Dothideomycetes genomes: a test case for predicting lifestyles and emergence of pathogens.</title>
        <authorList>
            <person name="Haridas S."/>
            <person name="Albert R."/>
            <person name="Binder M."/>
            <person name="Bloem J."/>
            <person name="Labutti K."/>
            <person name="Salamov A."/>
            <person name="Andreopoulos B."/>
            <person name="Baker S."/>
            <person name="Barry K."/>
            <person name="Bills G."/>
            <person name="Bluhm B."/>
            <person name="Cannon C."/>
            <person name="Castanera R."/>
            <person name="Culley D."/>
            <person name="Daum C."/>
            <person name="Ezra D."/>
            <person name="Gonzalez J."/>
            <person name="Henrissat B."/>
            <person name="Kuo A."/>
            <person name="Liang C."/>
            <person name="Lipzen A."/>
            <person name="Lutzoni F."/>
            <person name="Magnuson J."/>
            <person name="Mondo S."/>
            <person name="Nolan M."/>
            <person name="Ohm R."/>
            <person name="Pangilinan J."/>
            <person name="Park H.-J."/>
            <person name="Ramirez L."/>
            <person name="Alfaro M."/>
            <person name="Sun H."/>
            <person name="Tritt A."/>
            <person name="Yoshinaga Y."/>
            <person name="Zwiers L.-H."/>
            <person name="Turgeon B."/>
            <person name="Goodwin S."/>
            <person name="Spatafora J."/>
            <person name="Crous P."/>
            <person name="Grigoriev I."/>
        </authorList>
    </citation>
    <scope>NUCLEOTIDE SEQUENCE</scope>
    <source>
        <strain evidence="7">CBS 101060</strain>
    </source>
</reference>
<evidence type="ECO:0000256" key="3">
    <source>
        <dbReference type="ARBA" id="ARBA00023242"/>
    </source>
</evidence>
<accession>A0A9P4SC59</accession>
<evidence type="ECO:0000313" key="8">
    <source>
        <dbReference type="Proteomes" id="UP000799429"/>
    </source>
</evidence>
<feature type="region of interest" description="Disordered" evidence="4">
    <location>
        <begin position="1004"/>
        <end position="1152"/>
    </location>
</feature>
<evidence type="ECO:0000259" key="6">
    <source>
        <dbReference type="Pfam" id="PF25772"/>
    </source>
</evidence>
<gene>
    <name evidence="7" type="ORF">M501DRAFT_1050253</name>
</gene>
<proteinExistence type="inferred from homology"/>
<feature type="compositionally biased region" description="Acidic residues" evidence="4">
    <location>
        <begin position="1045"/>
        <end position="1057"/>
    </location>
</feature>
<dbReference type="InterPro" id="IPR052087">
    <property type="entry name" value="RRP12"/>
</dbReference>
<protein>
    <submittedName>
        <fullName evidence="7">NUC173-domain-containing protein</fullName>
    </submittedName>
</protein>
<dbReference type="GO" id="GO:0005634">
    <property type="term" value="C:nucleus"/>
    <property type="evidence" value="ECO:0007669"/>
    <property type="project" value="UniProtKB-SubCell"/>
</dbReference>
<name>A0A9P4SC59_9PEZI</name>
<evidence type="ECO:0000256" key="1">
    <source>
        <dbReference type="ARBA" id="ARBA00004123"/>
    </source>
</evidence>
<dbReference type="EMBL" id="MU006094">
    <property type="protein sequence ID" value="KAF2839689.1"/>
    <property type="molecule type" value="Genomic_DNA"/>
</dbReference>
<keyword evidence="8" id="KW-1185">Reference proteome</keyword>
<dbReference type="OrthoDB" id="2192888at2759"/>
<sequence length="1281" mass="141061">MTANMSLAERLDKIRSSPKQQNQQQTAVVLNAVEDTLRDQKSEPTPTAYFAALLSLLGQYISSEKGIVNKDVLSAVVYLLDLVTPHVPAPLLRSKFSQILASLAPALTHSDADAPLLRSSIGCLESLLAIQDAQSWTLPQTQISPRRAVAGLLAIAVDHRPKVRKRAQEALTKILKTPPPSPSLDHPAADMCAESALRSLSDIAEVASKSRKHGRDTHQNDPGLIHALQLIKTIASASGGWPSKKIDSLCELLLNISRSSNEYLTMTAFEVFEVIFEGIAADEVSHSKLPRMLEVIEMLKPAQTDSQLLPPWIAVLSRGYDVASQIEPDEIFLKLPQLFSMVSSYLSSPSHNIRISASECLISFCANCIPDSVILDPSVYDEKILEKLTKAATDLLSVKYQAAWMEVFNVLAGLFDALRWRSSPLLSDVVKTVGDLRANESFAGKKEADYVLSKAIQNMGADSVLKVLPLNIIDPIPGVPGRVWLLPIMRDAVSNTRLQHFKDELIPFSEAMHQKVLDHGDVEKTMSIKIFETLVHQAWAILPGYCDLPLDLVEAFDQRFAELLSNLLYQQPELRTDLCRALRNLVDSNKAILAIEGEENLLIRSRISEAEAQKNLDHLAAFAGNILAVLFNVYSETLPQYRGTILQCVNAYLSIIPEKELIETFERVISMLSQSLPEAGPQTQAAKQKDSKPATKMPPVSHTLMDLVITMSIYLPRASYTTLFQIASLIINKDDDPQLQKKAYKLIPRLAESETGKVALVQRSAELQILLLESAKKVAAPSRRDRLAAILEVVSTVPKSDLHFIPSVLSEVVFACKEVNEKARAAAFDLLVAMGKKMAEGGLVVHSKIAGMPADAANAEASLAEYLTMVSAGLAGTSPHMVSASITALTRILYEFRQELKEETIVELVQTMDLFLTSPNREIVRSVLGFVKVSVISLPEMLIKPRLQTLIPNLMSWSKEHKAHFRAKVKHILERMIRRFGVEEVEKWTPEQDKKLITNIRKTRERRKRKKDAAADGEDEDDTAPQKERKGKFESEFDEAVYGSDTDDSDTGSESEAEPPRNNGAKKSAPPQAERRNNTFITEDEDEPLDLLSSRALGHISTTKPLKTRIPPPNGKRTKAKTDLDGKLVFREGESDEEMDAGGEPGDGTLEGGVNAYVEAIRGRDAAVRGQRGRLKFKGAGRAGGGAEDMDVDDEGDEAVKVKAQGGARGKARGGKGGSMSQRRGLGMDKTRGGRVVKSPRGKLSYTYWHKHDSAINIPTLNNACHEESHQEKLPSMHHIP</sequence>
<dbReference type="Pfam" id="PF08161">
    <property type="entry name" value="RRP12_HEAT"/>
    <property type="match status" value="1"/>
</dbReference>
<evidence type="ECO:0000256" key="2">
    <source>
        <dbReference type="ARBA" id="ARBA00007690"/>
    </source>
</evidence>
<evidence type="ECO:0000313" key="7">
    <source>
        <dbReference type="EMBL" id="KAF2839689.1"/>
    </source>
</evidence>
<dbReference type="Proteomes" id="UP000799429">
    <property type="component" value="Unassembled WGS sequence"/>
</dbReference>